<evidence type="ECO:0000313" key="7">
    <source>
        <dbReference type="EMBL" id="ODV96788.1"/>
    </source>
</evidence>
<feature type="transmembrane region" description="Helical" evidence="5">
    <location>
        <begin position="251"/>
        <end position="268"/>
    </location>
</feature>
<dbReference type="Proteomes" id="UP000094236">
    <property type="component" value="Unassembled WGS sequence"/>
</dbReference>
<keyword evidence="4 5" id="KW-0472">Membrane</keyword>
<organism evidence="7 8">
    <name type="scientific">Pachysolen tannophilus NRRL Y-2460</name>
    <dbReference type="NCBI Taxonomy" id="669874"/>
    <lineage>
        <taxon>Eukaryota</taxon>
        <taxon>Fungi</taxon>
        <taxon>Dikarya</taxon>
        <taxon>Ascomycota</taxon>
        <taxon>Saccharomycotina</taxon>
        <taxon>Pichiomycetes</taxon>
        <taxon>Pachysolenaceae</taxon>
        <taxon>Pachysolen</taxon>
    </lineage>
</organism>
<evidence type="ECO:0000256" key="1">
    <source>
        <dbReference type="ARBA" id="ARBA00004141"/>
    </source>
</evidence>
<keyword evidence="3 5" id="KW-1133">Transmembrane helix</keyword>
<keyword evidence="8" id="KW-1185">Reference proteome</keyword>
<gene>
    <name evidence="7" type="ORF">PACTADRAFT_1372</name>
</gene>
<evidence type="ECO:0000259" key="6">
    <source>
        <dbReference type="PROSITE" id="PS51380"/>
    </source>
</evidence>
<evidence type="ECO:0000313" key="8">
    <source>
        <dbReference type="Proteomes" id="UP000094236"/>
    </source>
</evidence>
<keyword evidence="2 5" id="KW-0812">Transmembrane</keyword>
<protein>
    <recommendedName>
        <fullName evidence="6">EXS domain-containing protein</fullName>
    </recommendedName>
</protein>
<evidence type="ECO:0000256" key="4">
    <source>
        <dbReference type="ARBA" id="ARBA00023136"/>
    </source>
</evidence>
<accession>A0A1E4TYP1</accession>
<dbReference type="InterPro" id="IPR004342">
    <property type="entry name" value="EXS_C"/>
</dbReference>
<reference evidence="8" key="1">
    <citation type="submission" date="2016-05" db="EMBL/GenBank/DDBJ databases">
        <title>Comparative genomics of biotechnologically important yeasts.</title>
        <authorList>
            <consortium name="DOE Joint Genome Institute"/>
            <person name="Riley R."/>
            <person name="Haridas S."/>
            <person name="Wolfe K.H."/>
            <person name="Lopes M.R."/>
            <person name="Hittinger C.T."/>
            <person name="Goker M."/>
            <person name="Salamov A."/>
            <person name="Wisecaver J."/>
            <person name="Long T.M."/>
            <person name="Aerts A.L."/>
            <person name="Barry K."/>
            <person name="Choi C."/>
            <person name="Clum A."/>
            <person name="Coughlan A.Y."/>
            <person name="Deshpande S."/>
            <person name="Douglass A.P."/>
            <person name="Hanson S.J."/>
            <person name="Klenk H.-P."/>
            <person name="Labutti K."/>
            <person name="Lapidus A."/>
            <person name="Lindquist E."/>
            <person name="Lipzen A."/>
            <person name="Meier-Kolthoff J.P."/>
            <person name="Ohm R.A."/>
            <person name="Otillar R.P."/>
            <person name="Pangilinan J."/>
            <person name="Peng Y."/>
            <person name="Rokas A."/>
            <person name="Rosa C.A."/>
            <person name="Scheuner C."/>
            <person name="Sibirny A.A."/>
            <person name="Slot J.C."/>
            <person name="Stielow J.B."/>
            <person name="Sun H."/>
            <person name="Kurtzman C.P."/>
            <person name="Blackwell M."/>
            <person name="Grigoriev I.V."/>
            <person name="Jeffries T.W."/>
        </authorList>
    </citation>
    <scope>NUCLEOTIDE SEQUENCE [LARGE SCALE GENOMIC DNA]</scope>
    <source>
        <strain evidence="8">NRRL Y-2460</strain>
    </source>
</reference>
<evidence type="ECO:0000256" key="3">
    <source>
        <dbReference type="ARBA" id="ARBA00022989"/>
    </source>
</evidence>
<dbReference type="PANTHER" id="PTHR10783:SF46">
    <property type="entry name" value="PROTEIN ERD1 HOMOLOG 2"/>
    <property type="match status" value="1"/>
</dbReference>
<dbReference type="Pfam" id="PF03124">
    <property type="entry name" value="EXS"/>
    <property type="match status" value="1"/>
</dbReference>
<feature type="transmembrane region" description="Helical" evidence="5">
    <location>
        <begin position="303"/>
        <end position="321"/>
    </location>
</feature>
<feature type="transmembrane region" description="Helical" evidence="5">
    <location>
        <begin position="12"/>
        <end position="29"/>
    </location>
</feature>
<proteinExistence type="predicted"/>
<feature type="domain" description="EXS" evidence="6">
    <location>
        <begin position="187"/>
        <end position="393"/>
    </location>
</feature>
<evidence type="ECO:0000256" key="2">
    <source>
        <dbReference type="ARBA" id="ARBA00022692"/>
    </source>
</evidence>
<dbReference type="OrthoDB" id="2159384at2759"/>
<evidence type="ECO:0000256" key="5">
    <source>
        <dbReference type="SAM" id="Phobius"/>
    </source>
</evidence>
<dbReference type="GO" id="GO:0016020">
    <property type="term" value="C:membrane"/>
    <property type="evidence" value="ECO:0007669"/>
    <property type="project" value="UniProtKB-SubCell"/>
</dbReference>
<comment type="subcellular location">
    <subcellularLocation>
        <location evidence="1">Membrane</location>
        <topology evidence="1">Multi-pass membrane protein</topology>
    </subcellularLocation>
</comment>
<dbReference type="STRING" id="669874.A0A1E4TYP1"/>
<feature type="transmembrane region" description="Helical" evidence="5">
    <location>
        <begin position="91"/>
        <end position="112"/>
    </location>
</feature>
<dbReference type="EMBL" id="KV454012">
    <property type="protein sequence ID" value="ODV96788.1"/>
    <property type="molecule type" value="Genomic_DNA"/>
</dbReference>
<dbReference type="GO" id="GO:0005737">
    <property type="term" value="C:cytoplasm"/>
    <property type="evidence" value="ECO:0007669"/>
    <property type="project" value="TreeGrafter"/>
</dbReference>
<dbReference type="AlphaFoldDB" id="A0A1E4TYP1"/>
<name>A0A1E4TYP1_PACTA</name>
<dbReference type="PANTHER" id="PTHR10783">
    <property type="entry name" value="XENOTROPIC AND POLYTROPIC RETROVIRUS RECEPTOR 1-RELATED"/>
    <property type="match status" value="1"/>
</dbReference>
<sequence length="396" mass="47018">MSLTSFDIFLPLPFRILFLVTLATWLWAINLKICYDHNIDTFQVLKLQPSQPVNASTNFYKKPIKVSSITILNYIIYLTFKNLYLSDVGNGITILDCFSYFNLILIFATLILPINKSPSNLRLYQTFKRILFFGKIDINLRNNDILLADTFTSYSKILVDLHVLNCNFIKNKTLLPNLSKDENTLDRSIGSVYCTDLIIGCIPSTIRLKQCLYEYSETKKIQHLLNAIKYSTNYLPMFATIYMRQNNNDGILFWYAFSFINSFYSFVWDVMVDWNFEFFHYVLSADRRQKYLLRSILMYNVSFYYHVSIMVDFILRFIWVLRMFSNPDSKYLLLRSFDSEGGLFLLEILEILRRWIWVFIKIETEYIKMFNGDINKLRDIDEDKGTIEMDSYNKKY</sequence>
<dbReference type="PROSITE" id="PS51380">
    <property type="entry name" value="EXS"/>
    <property type="match status" value="1"/>
</dbReference>